<keyword evidence="2" id="KW-1185">Reference proteome</keyword>
<dbReference type="AlphaFoldDB" id="A0A9Q0BJ39"/>
<evidence type="ECO:0000313" key="2">
    <source>
        <dbReference type="Proteomes" id="UP001059596"/>
    </source>
</evidence>
<evidence type="ECO:0000313" key="1">
    <source>
        <dbReference type="EMBL" id="KAI8033515.1"/>
    </source>
</evidence>
<organism evidence="1 2">
    <name type="scientific">Drosophila gunungcola</name>
    <name type="common">fruit fly</name>
    <dbReference type="NCBI Taxonomy" id="103775"/>
    <lineage>
        <taxon>Eukaryota</taxon>
        <taxon>Metazoa</taxon>
        <taxon>Ecdysozoa</taxon>
        <taxon>Arthropoda</taxon>
        <taxon>Hexapoda</taxon>
        <taxon>Insecta</taxon>
        <taxon>Pterygota</taxon>
        <taxon>Neoptera</taxon>
        <taxon>Endopterygota</taxon>
        <taxon>Diptera</taxon>
        <taxon>Brachycera</taxon>
        <taxon>Muscomorpha</taxon>
        <taxon>Ephydroidea</taxon>
        <taxon>Drosophilidae</taxon>
        <taxon>Drosophila</taxon>
        <taxon>Sophophora</taxon>
    </lineage>
</organism>
<dbReference type="EMBL" id="JAMKOV010000128">
    <property type="protein sequence ID" value="KAI8033515.1"/>
    <property type="molecule type" value="Genomic_DNA"/>
</dbReference>
<proteinExistence type="predicted"/>
<name>A0A9Q0BJ39_9MUSC</name>
<protein>
    <submittedName>
        <fullName evidence="1">Uncharacterized protein</fullName>
    </submittedName>
</protein>
<comment type="caution">
    <text evidence="1">The sequence shown here is derived from an EMBL/GenBank/DDBJ whole genome shotgun (WGS) entry which is preliminary data.</text>
</comment>
<sequence>MPQRIGDQQRSAAGERRAVDLLSFLLNCRRSCWHWCSTNLTLVRNHSRSQKQQPPPPPQPPH</sequence>
<reference evidence="1" key="1">
    <citation type="journal article" date="2023" name="Genome Biol. Evol.">
        <title>Long-read-based Genome Assembly of Drosophila gunungcola Reveals Fewer Chemosensory Genes in Flower-breeding Species.</title>
        <authorList>
            <person name="Negi A."/>
            <person name="Liao B.Y."/>
            <person name="Yeh S.D."/>
        </authorList>
    </citation>
    <scope>NUCLEOTIDE SEQUENCE</scope>
    <source>
        <strain evidence="1">Sukarami</strain>
    </source>
</reference>
<gene>
    <name evidence="1" type="ORF">M5D96_013747</name>
</gene>
<accession>A0A9Q0BJ39</accession>
<dbReference type="Proteomes" id="UP001059596">
    <property type="component" value="Unassembled WGS sequence"/>
</dbReference>